<organism evidence="2 3">
    <name type="scientific">Novipirellula galeiformis</name>
    <dbReference type="NCBI Taxonomy" id="2528004"/>
    <lineage>
        <taxon>Bacteria</taxon>
        <taxon>Pseudomonadati</taxon>
        <taxon>Planctomycetota</taxon>
        <taxon>Planctomycetia</taxon>
        <taxon>Pirellulales</taxon>
        <taxon>Pirellulaceae</taxon>
        <taxon>Novipirellula</taxon>
    </lineage>
</organism>
<evidence type="ECO:0000313" key="2">
    <source>
        <dbReference type="EMBL" id="TWU10330.1"/>
    </source>
</evidence>
<feature type="transmembrane region" description="Helical" evidence="1">
    <location>
        <begin position="26"/>
        <end position="50"/>
    </location>
</feature>
<dbReference type="EMBL" id="SJPT01000019">
    <property type="protein sequence ID" value="TWU10330.1"/>
    <property type="molecule type" value="Genomic_DNA"/>
</dbReference>
<keyword evidence="1" id="KW-0812">Transmembrane</keyword>
<dbReference type="AlphaFoldDB" id="A0A5C6BEJ1"/>
<keyword evidence="1" id="KW-1133">Transmembrane helix</keyword>
<name>A0A5C6BEJ1_9BACT</name>
<gene>
    <name evidence="2" type="ORF">Pla52o_57040</name>
</gene>
<reference evidence="2 3" key="1">
    <citation type="submission" date="2019-02" db="EMBL/GenBank/DDBJ databases">
        <title>Deep-cultivation of Planctomycetes and their phenomic and genomic characterization uncovers novel biology.</title>
        <authorList>
            <person name="Wiegand S."/>
            <person name="Jogler M."/>
            <person name="Boedeker C."/>
            <person name="Pinto D."/>
            <person name="Vollmers J."/>
            <person name="Rivas-Marin E."/>
            <person name="Kohn T."/>
            <person name="Peeters S.H."/>
            <person name="Heuer A."/>
            <person name="Rast P."/>
            <person name="Oberbeckmann S."/>
            <person name="Bunk B."/>
            <person name="Jeske O."/>
            <person name="Meyerdierks A."/>
            <person name="Storesund J.E."/>
            <person name="Kallscheuer N."/>
            <person name="Luecker S."/>
            <person name="Lage O.M."/>
            <person name="Pohl T."/>
            <person name="Merkel B.J."/>
            <person name="Hornburger P."/>
            <person name="Mueller R.-W."/>
            <person name="Bruemmer F."/>
            <person name="Labrenz M."/>
            <person name="Spormann A.M."/>
            <person name="Op Den Camp H."/>
            <person name="Overmann J."/>
            <person name="Amann R."/>
            <person name="Jetten M.S.M."/>
            <person name="Mascher T."/>
            <person name="Medema M.H."/>
            <person name="Devos D.P."/>
            <person name="Kaster A.-K."/>
            <person name="Ovreas L."/>
            <person name="Rohde M."/>
            <person name="Galperin M.Y."/>
            <person name="Jogler C."/>
        </authorList>
    </citation>
    <scope>NUCLEOTIDE SEQUENCE [LARGE SCALE GENOMIC DNA]</scope>
    <source>
        <strain evidence="2 3">Pla52o</strain>
    </source>
</reference>
<protein>
    <submittedName>
        <fullName evidence="2">Uncharacterized protein</fullName>
    </submittedName>
</protein>
<sequence length="171" mass="18529">MFHQYLMTETEKQTARSTSSDLPRRSVVSVVGLNFAIFGLIAAVLSPWILDAIAPERKPMDQVAVEFATKVKDRLIAKAKKQEYVPPVQPDEGFDIAKWYPAGTITLGLCGICLGVGGFCRQENVRISASSVAVGLAAIVFQYFLLLAATILFFLLIGIILSALGIDLPSP</sequence>
<evidence type="ECO:0000256" key="1">
    <source>
        <dbReference type="SAM" id="Phobius"/>
    </source>
</evidence>
<accession>A0A5C6BEJ1</accession>
<feature type="transmembrane region" description="Helical" evidence="1">
    <location>
        <begin position="132"/>
        <end position="165"/>
    </location>
</feature>
<comment type="caution">
    <text evidence="2">The sequence shown here is derived from an EMBL/GenBank/DDBJ whole genome shotgun (WGS) entry which is preliminary data.</text>
</comment>
<keyword evidence="3" id="KW-1185">Reference proteome</keyword>
<keyword evidence="1" id="KW-0472">Membrane</keyword>
<evidence type="ECO:0000313" key="3">
    <source>
        <dbReference type="Proteomes" id="UP000316304"/>
    </source>
</evidence>
<feature type="transmembrane region" description="Helical" evidence="1">
    <location>
        <begin position="99"/>
        <end position="120"/>
    </location>
</feature>
<proteinExistence type="predicted"/>
<dbReference type="Proteomes" id="UP000316304">
    <property type="component" value="Unassembled WGS sequence"/>
</dbReference>